<keyword evidence="2" id="KW-0732">Signal</keyword>
<feature type="transmembrane region" description="Helical" evidence="1">
    <location>
        <begin position="430"/>
        <end position="450"/>
    </location>
</feature>
<feature type="transmembrane region" description="Helical" evidence="1">
    <location>
        <begin position="554"/>
        <end position="572"/>
    </location>
</feature>
<organism evidence="3 4">
    <name type="scientific">Paraclostridium benzoelyticum</name>
    <dbReference type="NCBI Taxonomy" id="1629550"/>
    <lineage>
        <taxon>Bacteria</taxon>
        <taxon>Bacillati</taxon>
        <taxon>Bacillota</taxon>
        <taxon>Clostridia</taxon>
        <taxon>Peptostreptococcales</taxon>
        <taxon>Peptostreptococcaceae</taxon>
        <taxon>Paraclostridium</taxon>
    </lineage>
</organism>
<dbReference type="OrthoDB" id="3199331at2"/>
<feature type="transmembrane region" description="Helical" evidence="1">
    <location>
        <begin position="403"/>
        <end position="424"/>
    </location>
</feature>
<name>A0A0M3DEX8_9FIRM</name>
<reference evidence="3 4" key="1">
    <citation type="submission" date="2015-04" db="EMBL/GenBank/DDBJ databases">
        <title>Microcin producing Clostridium sp. JC272T.</title>
        <authorList>
            <person name="Jyothsna T."/>
            <person name="Sasikala C."/>
            <person name="Ramana C."/>
        </authorList>
    </citation>
    <scope>NUCLEOTIDE SEQUENCE [LARGE SCALE GENOMIC DNA]</scope>
    <source>
        <strain evidence="3 4">JC272</strain>
    </source>
</reference>
<keyword evidence="1" id="KW-0472">Membrane</keyword>
<feature type="transmembrane region" description="Helical" evidence="1">
    <location>
        <begin position="462"/>
        <end position="484"/>
    </location>
</feature>
<evidence type="ECO:0000256" key="2">
    <source>
        <dbReference type="SAM" id="SignalP"/>
    </source>
</evidence>
<dbReference type="PATRIC" id="fig|1629550.3.peg.2814"/>
<feature type="transmembrane region" description="Helical" evidence="1">
    <location>
        <begin position="372"/>
        <end position="394"/>
    </location>
</feature>
<feature type="chain" id="PRO_5005652883" evidence="2">
    <location>
        <begin position="26"/>
        <end position="722"/>
    </location>
</feature>
<keyword evidence="1" id="KW-1133">Transmembrane helix</keyword>
<gene>
    <name evidence="3" type="ORF">VN21_16515</name>
</gene>
<protein>
    <submittedName>
        <fullName evidence="3">Membrane protein</fullName>
    </submittedName>
</protein>
<feature type="transmembrane region" description="Helical" evidence="1">
    <location>
        <begin position="635"/>
        <end position="652"/>
    </location>
</feature>
<keyword evidence="1" id="KW-0812">Transmembrane</keyword>
<feature type="transmembrane region" description="Helical" evidence="1">
    <location>
        <begin position="696"/>
        <end position="719"/>
    </location>
</feature>
<keyword evidence="4" id="KW-1185">Reference proteome</keyword>
<feature type="transmembrane region" description="Helical" evidence="1">
    <location>
        <begin position="579"/>
        <end position="599"/>
    </location>
</feature>
<comment type="caution">
    <text evidence="3">The sequence shown here is derived from an EMBL/GenBank/DDBJ whole genome shotgun (WGS) entry which is preliminary data.</text>
</comment>
<proteinExistence type="predicted"/>
<feature type="transmembrane region" description="Helical" evidence="1">
    <location>
        <begin position="504"/>
        <end position="523"/>
    </location>
</feature>
<accession>A0A0M3DEX8</accession>
<evidence type="ECO:0000313" key="3">
    <source>
        <dbReference type="EMBL" id="KKY00019.1"/>
    </source>
</evidence>
<dbReference type="AlphaFoldDB" id="A0A0M3DEX8"/>
<evidence type="ECO:0000313" key="4">
    <source>
        <dbReference type="Proteomes" id="UP000034407"/>
    </source>
</evidence>
<feature type="transmembrane region" description="Helical" evidence="1">
    <location>
        <begin position="530"/>
        <end position="548"/>
    </location>
</feature>
<dbReference type="EMBL" id="LBBT01000344">
    <property type="protein sequence ID" value="KKY00019.1"/>
    <property type="molecule type" value="Genomic_DNA"/>
</dbReference>
<sequence length="722" mass="80202">MKKKIVSLLTILMILISSVPSICFADDKGKAIVIDLNRTGLEDMLSIDSLSKKMEKEGYIGLMNIRGDRGTDDRRSYAAVGAGGKVTLPNQSLINFEEVNKGNAKAYKAETGHNPKKINDMTINHSLSENLENGSYGSVLGSLGQTLSNHKLRASVIGNADRVNNGELIKNRNIALMAMDNIGRVDDGNVDNINIKDNTMPYGIRTDYNKLKSETKKFYDNSDVLFVELGDTYRLDDYKNYLNDKTYNNMKKNIYKNIDDYLQEVFKMVDENDTIYIMSAFPSKEDYKNQKRLSPVIKFEGSQKGVLKSATTRREGVVGNLDIGVDILSKFDLKNEKMVGRAFEEVNKEDNISFINHEFDKMVSMLGVRTPIVNTTVGIVAVAWIICTVLLIFFRKKLPKKELVFSILKEFIKLGVVIPLAFIVSPIFNFATPASITLGIFGTLLVLYLIGKIFFKDDIKYMAFFSILTIIVIVVDSIFGTHLMQNNIMSYDAIIGARYYGVGNEYEGITIGCAIFAMSVLVNYKKIPKWVIVVASLIILITSAYPSMGANVGGAISESVAYTLFLLLAFDVRMDLKKSILLSLVPVMIVCIFAALDVVSKSQSHLSGFVNQISVNGPIAIIQTFTRKIQMNVDIATSNILIVVALVVAGYMTKFIFKPANHFKKLSEKYPYIFKGFVATTVGCIVTLIFNDSGIVAAGTASIYILIPILVMSVNMMIFDKE</sequence>
<feature type="transmembrane region" description="Helical" evidence="1">
    <location>
        <begin position="672"/>
        <end position="690"/>
    </location>
</feature>
<feature type="signal peptide" evidence="2">
    <location>
        <begin position="1"/>
        <end position="25"/>
    </location>
</feature>
<evidence type="ECO:0000256" key="1">
    <source>
        <dbReference type="SAM" id="Phobius"/>
    </source>
</evidence>
<dbReference type="RefSeq" id="WP_046824228.1">
    <property type="nucleotide sequence ID" value="NZ_LBBT01000344.1"/>
</dbReference>
<dbReference type="Proteomes" id="UP000034407">
    <property type="component" value="Unassembled WGS sequence"/>
</dbReference>